<dbReference type="SMART" id="SM00014">
    <property type="entry name" value="acidPPc"/>
    <property type="match status" value="1"/>
</dbReference>
<dbReference type="SUPFAM" id="SSF48317">
    <property type="entry name" value="Acid phosphatase/Vanadium-dependent haloperoxidase"/>
    <property type="match status" value="1"/>
</dbReference>
<dbReference type="Proteomes" id="UP000184498">
    <property type="component" value="Unassembled WGS sequence"/>
</dbReference>
<evidence type="ECO:0000256" key="2">
    <source>
        <dbReference type="SAM" id="SignalP"/>
    </source>
</evidence>
<evidence type="ECO:0000313" key="4">
    <source>
        <dbReference type="EMBL" id="SHK03455.1"/>
    </source>
</evidence>
<dbReference type="PANTHER" id="PTHR14969:SF13">
    <property type="entry name" value="AT30094P"/>
    <property type="match status" value="1"/>
</dbReference>
<gene>
    <name evidence="4" type="ORF">SAMN05444371_0886</name>
</gene>
<dbReference type="CDD" id="cd03394">
    <property type="entry name" value="PAP2_like_5"/>
    <property type="match status" value="1"/>
</dbReference>
<keyword evidence="5" id="KW-1185">Reference proteome</keyword>
<organism evidence="4 5">
    <name type="scientific">Epilithonimonas mollis</name>
    <dbReference type="NCBI Taxonomy" id="216903"/>
    <lineage>
        <taxon>Bacteria</taxon>
        <taxon>Pseudomonadati</taxon>
        <taxon>Bacteroidota</taxon>
        <taxon>Flavobacteriia</taxon>
        <taxon>Flavobacteriales</taxon>
        <taxon>Weeksellaceae</taxon>
        <taxon>Chryseobacterium group</taxon>
        <taxon>Epilithonimonas</taxon>
    </lineage>
</organism>
<protein>
    <submittedName>
        <fullName evidence="4">PAP2 superfamily protein</fullName>
    </submittedName>
</protein>
<dbReference type="Pfam" id="PF01569">
    <property type="entry name" value="PAP2"/>
    <property type="match status" value="1"/>
</dbReference>
<feature type="domain" description="Phosphatidic acid phosphatase type 2/haloperoxidase" evidence="3">
    <location>
        <begin position="126"/>
        <end position="227"/>
    </location>
</feature>
<evidence type="ECO:0000256" key="1">
    <source>
        <dbReference type="SAM" id="Phobius"/>
    </source>
</evidence>
<dbReference type="AlphaFoldDB" id="A0A1M6P6A9"/>
<keyword evidence="1" id="KW-0812">Transmembrane</keyword>
<dbReference type="InterPro" id="IPR000326">
    <property type="entry name" value="PAP2/HPO"/>
</dbReference>
<dbReference type="STRING" id="216903.SAMN05444371_0886"/>
<proteinExistence type="predicted"/>
<reference evidence="5" key="1">
    <citation type="submission" date="2016-11" db="EMBL/GenBank/DDBJ databases">
        <authorList>
            <person name="Varghese N."/>
            <person name="Submissions S."/>
        </authorList>
    </citation>
    <scope>NUCLEOTIDE SEQUENCE [LARGE SCALE GENOMIC DNA]</scope>
    <source>
        <strain evidence="5">DSM 18016</strain>
    </source>
</reference>
<feature type="transmembrane region" description="Helical" evidence="1">
    <location>
        <begin position="183"/>
        <end position="203"/>
    </location>
</feature>
<name>A0A1M6P6A9_9FLAO</name>
<dbReference type="PANTHER" id="PTHR14969">
    <property type="entry name" value="SPHINGOSINE-1-PHOSPHATE PHOSPHOHYDROLASE"/>
    <property type="match status" value="1"/>
</dbReference>
<dbReference type="Gene3D" id="1.20.144.10">
    <property type="entry name" value="Phosphatidic acid phosphatase type 2/haloperoxidase"/>
    <property type="match status" value="1"/>
</dbReference>
<keyword evidence="1" id="KW-1133">Transmembrane helix</keyword>
<feature type="signal peptide" evidence="2">
    <location>
        <begin position="1"/>
        <end position="26"/>
    </location>
</feature>
<feature type="transmembrane region" description="Helical" evidence="1">
    <location>
        <begin position="209"/>
        <end position="230"/>
    </location>
</feature>
<feature type="chain" id="PRO_5012725910" evidence="2">
    <location>
        <begin position="27"/>
        <end position="269"/>
    </location>
</feature>
<sequence length="269" mass="30408">MHIPMTNFFKKYMLIILMQICCLASAQDSLKLNTLDYYDSLEVSDLKHHQLSYKKLIIPASLITVGAISFVVPEMKEIDRDVRGEVNEHNLSNSKLDNYTQYVPAAMVYALNIAGMKGKHNFKERTIIFATSQALTAAIVLPSKKLIGEERPDKSNNMSFPSGHAAVAFSTAHFLFREYKDTNYWLGISGYSFAVFTSVYRVINNKHWVTDVFAGAGVGILSTEIAYWLYPKINSLFNISKGKSASMISPFYQKFDKTNIMGLNYQLSF</sequence>
<dbReference type="OrthoDB" id="9773582at2"/>
<keyword evidence="1" id="KW-0472">Membrane</keyword>
<evidence type="ECO:0000259" key="3">
    <source>
        <dbReference type="SMART" id="SM00014"/>
    </source>
</evidence>
<dbReference type="EMBL" id="FRAM01000001">
    <property type="protein sequence ID" value="SHK03455.1"/>
    <property type="molecule type" value="Genomic_DNA"/>
</dbReference>
<accession>A0A1M6P6A9</accession>
<feature type="transmembrane region" description="Helical" evidence="1">
    <location>
        <begin position="56"/>
        <end position="73"/>
    </location>
</feature>
<keyword evidence="2" id="KW-0732">Signal</keyword>
<dbReference type="InterPro" id="IPR036938">
    <property type="entry name" value="PAP2/HPO_sf"/>
</dbReference>
<evidence type="ECO:0000313" key="5">
    <source>
        <dbReference type="Proteomes" id="UP000184498"/>
    </source>
</evidence>